<dbReference type="Gene3D" id="3.40.50.11110">
    <property type="entry name" value="Sialyltransferase, C-terminal GT-B Rossman nucleotide-binding domain"/>
    <property type="match status" value="1"/>
</dbReference>
<dbReference type="InterPro" id="IPR012477">
    <property type="entry name" value="Glyco_transf_52"/>
</dbReference>
<reference evidence="1 2" key="1">
    <citation type="submission" date="2020-04" db="EMBL/GenBank/DDBJ databases">
        <title>Genome sequencing of novel species.</title>
        <authorList>
            <person name="Heo J."/>
            <person name="Kim S.-J."/>
            <person name="Kim J.-S."/>
            <person name="Hong S.-B."/>
            <person name="Kwon S.-W."/>
        </authorList>
    </citation>
    <scope>NUCLEOTIDE SEQUENCE [LARGE SCALE GENOMIC DNA]</scope>
    <source>
        <strain evidence="1 2">MFER-1</strain>
    </source>
</reference>
<organism evidence="1 2">
    <name type="scientific">Cohnella herbarum</name>
    <dbReference type="NCBI Taxonomy" id="2728023"/>
    <lineage>
        <taxon>Bacteria</taxon>
        <taxon>Bacillati</taxon>
        <taxon>Bacillota</taxon>
        <taxon>Bacilli</taxon>
        <taxon>Bacillales</taxon>
        <taxon>Paenibacillaceae</taxon>
        <taxon>Cohnella</taxon>
    </lineage>
</organism>
<protein>
    <submittedName>
        <fullName evidence="1">Uncharacterized protein</fullName>
    </submittedName>
</protein>
<sequence>MDKRLFVCTKPYQYLLARLIKHGCGFEHCDIVILNHFYEAGDFSYKVRETGIWDKVLFIDDGTLDQFKLRMNPVRKFVFYHSWRKYLPASLADISHYEEVFLAHDFVAVEYAIIRKFNKEGKRSYLYEEGFGNYINNSTHTKWHMRFLKKIAPWFGLPGGYFGSLKWITSVWLQRPELIMSDRKNPLRNKTKALPISFKEYLQMPQIIDECYRIYPELYEIDRSLKDKKSMTIVLTEPFIDEIAERKNYLEEILARVDETVKDKITPIFFKQHPGEQLSLEGMSEQVVSLPKKLPIELLYLVMIKNDIRKVNVFSFGSTAVLNLFDLCKSDESLDIFIIESMGMMMEDELISTRFRELAEKYHIRFETM</sequence>
<keyword evidence="2" id="KW-1185">Reference proteome</keyword>
<dbReference type="KEGG" id="cheb:HH215_31160"/>
<evidence type="ECO:0000313" key="1">
    <source>
        <dbReference type="EMBL" id="QJD87198.1"/>
    </source>
</evidence>
<dbReference type="Pfam" id="PF07922">
    <property type="entry name" value="Glyco_transf_52"/>
    <property type="match status" value="1"/>
</dbReference>
<proteinExistence type="predicted"/>
<gene>
    <name evidence="1" type="ORF">HH215_31160</name>
</gene>
<dbReference type="Proteomes" id="UP000502248">
    <property type="component" value="Chromosome"/>
</dbReference>
<dbReference type="AlphaFoldDB" id="A0A7Z2VPQ4"/>
<evidence type="ECO:0000313" key="2">
    <source>
        <dbReference type="Proteomes" id="UP000502248"/>
    </source>
</evidence>
<name>A0A7Z2VPQ4_9BACL</name>
<dbReference type="EMBL" id="CP051680">
    <property type="protein sequence ID" value="QJD87198.1"/>
    <property type="molecule type" value="Genomic_DNA"/>
</dbReference>
<accession>A0A7Z2VPQ4</accession>
<dbReference type="RefSeq" id="WP_169283444.1">
    <property type="nucleotide sequence ID" value="NZ_CP051680.1"/>
</dbReference>